<dbReference type="PANTHER" id="PTHR24421">
    <property type="entry name" value="NITRATE/NITRITE SENSOR PROTEIN NARX-RELATED"/>
    <property type="match status" value="1"/>
</dbReference>
<dbReference type="InterPro" id="IPR011712">
    <property type="entry name" value="Sig_transdc_His_kin_sub3_dim/P"/>
</dbReference>
<dbReference type="RefSeq" id="WP_165399987.1">
    <property type="nucleotide sequence ID" value="NZ_SGWX01000001.1"/>
</dbReference>
<organism evidence="7 8">
    <name type="scientific">Xylanimonas ulmi</name>
    <dbReference type="NCBI Taxonomy" id="228973"/>
    <lineage>
        <taxon>Bacteria</taxon>
        <taxon>Bacillati</taxon>
        <taxon>Actinomycetota</taxon>
        <taxon>Actinomycetes</taxon>
        <taxon>Micrococcales</taxon>
        <taxon>Promicromonosporaceae</taxon>
        <taxon>Xylanimonas</taxon>
    </lineage>
</organism>
<evidence type="ECO:0000256" key="4">
    <source>
        <dbReference type="SAM" id="Phobius"/>
    </source>
</evidence>
<gene>
    <name evidence="7" type="ORF">EV386_3444</name>
</gene>
<accession>A0A4Q7M549</accession>
<dbReference type="SUPFAM" id="SSF55874">
    <property type="entry name" value="ATPase domain of HSP90 chaperone/DNA topoisomerase II/histidine kinase"/>
    <property type="match status" value="1"/>
</dbReference>
<feature type="transmembrane region" description="Helical" evidence="4">
    <location>
        <begin position="42"/>
        <end position="61"/>
    </location>
</feature>
<feature type="transmembrane region" description="Helical" evidence="4">
    <location>
        <begin position="104"/>
        <end position="129"/>
    </location>
</feature>
<keyword evidence="4" id="KW-0812">Transmembrane</keyword>
<dbReference type="Pfam" id="PF07730">
    <property type="entry name" value="HisKA_3"/>
    <property type="match status" value="1"/>
</dbReference>
<proteinExistence type="predicted"/>
<dbReference type="Pfam" id="PF02518">
    <property type="entry name" value="HATPase_c"/>
    <property type="match status" value="1"/>
</dbReference>
<keyword evidence="4" id="KW-1133">Transmembrane helix</keyword>
<keyword evidence="1" id="KW-0808">Transferase</keyword>
<keyword evidence="8" id="KW-1185">Reference proteome</keyword>
<evidence type="ECO:0000313" key="8">
    <source>
        <dbReference type="Proteomes" id="UP000293852"/>
    </source>
</evidence>
<dbReference type="InterPro" id="IPR036890">
    <property type="entry name" value="HATPase_C_sf"/>
</dbReference>
<evidence type="ECO:0000259" key="5">
    <source>
        <dbReference type="Pfam" id="PF02518"/>
    </source>
</evidence>
<evidence type="ECO:0000256" key="2">
    <source>
        <dbReference type="ARBA" id="ARBA00022777"/>
    </source>
</evidence>
<evidence type="ECO:0000259" key="6">
    <source>
        <dbReference type="Pfam" id="PF07730"/>
    </source>
</evidence>
<dbReference type="GO" id="GO:0046983">
    <property type="term" value="F:protein dimerization activity"/>
    <property type="evidence" value="ECO:0007669"/>
    <property type="project" value="InterPro"/>
</dbReference>
<feature type="transmembrane region" description="Helical" evidence="4">
    <location>
        <begin position="12"/>
        <end position="36"/>
    </location>
</feature>
<dbReference type="GO" id="GO:0000155">
    <property type="term" value="F:phosphorelay sensor kinase activity"/>
    <property type="evidence" value="ECO:0007669"/>
    <property type="project" value="InterPro"/>
</dbReference>
<keyword evidence="2 7" id="KW-0418">Kinase</keyword>
<dbReference type="EMBL" id="SGWX01000001">
    <property type="protein sequence ID" value="RZS63086.1"/>
    <property type="molecule type" value="Genomic_DNA"/>
</dbReference>
<dbReference type="CDD" id="cd16917">
    <property type="entry name" value="HATPase_UhpB-NarQ-NarX-like"/>
    <property type="match status" value="1"/>
</dbReference>
<dbReference type="AlphaFoldDB" id="A0A4Q7M549"/>
<evidence type="ECO:0000313" key="7">
    <source>
        <dbReference type="EMBL" id="RZS63086.1"/>
    </source>
</evidence>
<feature type="domain" description="Histidine kinase/HSP90-like ATPase" evidence="5">
    <location>
        <begin position="295"/>
        <end position="379"/>
    </location>
</feature>
<dbReference type="Gene3D" id="3.30.565.10">
    <property type="entry name" value="Histidine kinase-like ATPase, C-terminal domain"/>
    <property type="match status" value="1"/>
</dbReference>
<keyword evidence="3" id="KW-0902">Two-component regulatory system</keyword>
<feature type="transmembrane region" description="Helical" evidence="4">
    <location>
        <begin position="73"/>
        <end position="98"/>
    </location>
</feature>
<dbReference type="GO" id="GO:0016020">
    <property type="term" value="C:membrane"/>
    <property type="evidence" value="ECO:0007669"/>
    <property type="project" value="InterPro"/>
</dbReference>
<evidence type="ECO:0000256" key="3">
    <source>
        <dbReference type="ARBA" id="ARBA00023012"/>
    </source>
</evidence>
<name>A0A4Q7M549_9MICO</name>
<evidence type="ECO:0000256" key="1">
    <source>
        <dbReference type="ARBA" id="ARBA00022679"/>
    </source>
</evidence>
<comment type="caution">
    <text evidence="7">The sequence shown here is derived from an EMBL/GenBank/DDBJ whole genome shotgun (WGS) entry which is preliminary data.</text>
</comment>
<dbReference type="InterPro" id="IPR050482">
    <property type="entry name" value="Sensor_HK_TwoCompSys"/>
</dbReference>
<keyword evidence="4" id="KW-0472">Membrane</keyword>
<dbReference type="Proteomes" id="UP000293852">
    <property type="component" value="Unassembled WGS sequence"/>
</dbReference>
<reference evidence="7 8" key="1">
    <citation type="submission" date="2019-02" db="EMBL/GenBank/DDBJ databases">
        <title>Sequencing the genomes of 1000 actinobacteria strains.</title>
        <authorList>
            <person name="Klenk H.-P."/>
        </authorList>
    </citation>
    <scope>NUCLEOTIDE SEQUENCE [LARGE SCALE GENOMIC DNA]</scope>
    <source>
        <strain evidence="7 8">DSM 16932</strain>
    </source>
</reference>
<dbReference type="InterPro" id="IPR003594">
    <property type="entry name" value="HATPase_dom"/>
</dbReference>
<feature type="transmembrane region" description="Helical" evidence="4">
    <location>
        <begin position="136"/>
        <end position="156"/>
    </location>
</feature>
<sequence>MASSEATTSYAVGGVVRALCSIRLLVLALAGVEALLTPGGAALALVALGATPFSFVPALNWHTRGPRYFRHGVLLSADLAATVVVLASLGVAPLMAAYGAASVALWAVTTPTRVVSAMSVPVAALLVPWRSLTQGWASALSAVITVGAVVGMTWSGRAVGDSVRRQQRLASDLARQRARRCAAETRLSIARDLHDTVAGDLAGLRLLAGGLRARVEADGFDGETAALARQLESCVQAAHGHTRRALDGLRAEADPRAQVASIVERWASLTDVAARVRLSGAFDGVAGQTASDACAVLRELLENVRKHAAASHVGVEVAASDDGGMAVLVEDDGAGMDPLVERRGHYGLQGIRERAASSGGDAVWGQSPLGGVRARVTLRGRAADESSAPLDGEVVR</sequence>
<dbReference type="Gene3D" id="1.20.5.1930">
    <property type="match status" value="1"/>
</dbReference>
<feature type="domain" description="Signal transduction histidine kinase subgroup 3 dimerisation and phosphoacceptor" evidence="6">
    <location>
        <begin position="186"/>
        <end position="252"/>
    </location>
</feature>
<dbReference type="PANTHER" id="PTHR24421:SF58">
    <property type="entry name" value="SIGNAL TRANSDUCTION HISTIDINE-PROTEIN KINASE_PHOSPHATASE UHPB"/>
    <property type="match status" value="1"/>
</dbReference>
<protein>
    <submittedName>
        <fullName evidence="7">Signal transduction histidine kinase</fullName>
    </submittedName>
</protein>